<evidence type="ECO:0000256" key="1">
    <source>
        <dbReference type="SAM" id="MobiDB-lite"/>
    </source>
</evidence>
<dbReference type="AlphaFoldDB" id="S4NIF9"/>
<dbReference type="EMBL" id="GAIX01014089">
    <property type="protein sequence ID" value="JAA78471.1"/>
    <property type="molecule type" value="Transcribed_RNA"/>
</dbReference>
<protein>
    <submittedName>
        <fullName evidence="2">Uncharacterized protein</fullName>
    </submittedName>
</protein>
<reference evidence="2" key="2">
    <citation type="submission" date="2013-05" db="EMBL/GenBank/DDBJ databases">
        <authorList>
            <person name="Carter J.-M."/>
            <person name="Baker S.C."/>
            <person name="Pink R."/>
            <person name="Carter D.R.F."/>
            <person name="Collins A."/>
            <person name="Tomlin J."/>
            <person name="Gibbs M."/>
            <person name="Breuker C.J."/>
        </authorList>
    </citation>
    <scope>NUCLEOTIDE SEQUENCE</scope>
    <source>
        <tissue evidence="2">Ovary</tissue>
    </source>
</reference>
<feature type="compositionally biased region" description="Pro residues" evidence="1">
    <location>
        <begin position="11"/>
        <end position="20"/>
    </location>
</feature>
<accession>S4NIF9</accession>
<feature type="region of interest" description="Disordered" evidence="1">
    <location>
        <begin position="1"/>
        <end position="54"/>
    </location>
</feature>
<evidence type="ECO:0000313" key="2">
    <source>
        <dbReference type="EMBL" id="JAA78471.1"/>
    </source>
</evidence>
<feature type="compositionally biased region" description="Low complexity" evidence="1">
    <location>
        <begin position="21"/>
        <end position="54"/>
    </location>
</feature>
<organism evidence="2">
    <name type="scientific">Pararge aegeria</name>
    <name type="common">speckled wood butterfly</name>
    <dbReference type="NCBI Taxonomy" id="116150"/>
    <lineage>
        <taxon>Eukaryota</taxon>
        <taxon>Metazoa</taxon>
        <taxon>Ecdysozoa</taxon>
        <taxon>Arthropoda</taxon>
        <taxon>Hexapoda</taxon>
        <taxon>Insecta</taxon>
        <taxon>Pterygota</taxon>
        <taxon>Neoptera</taxon>
        <taxon>Endopterygota</taxon>
        <taxon>Lepidoptera</taxon>
        <taxon>Glossata</taxon>
        <taxon>Ditrysia</taxon>
        <taxon>Papilionoidea</taxon>
        <taxon>Nymphalidae</taxon>
        <taxon>Satyrinae</taxon>
        <taxon>Satyrini</taxon>
        <taxon>Parargina</taxon>
        <taxon>Pararge</taxon>
    </lineage>
</organism>
<feature type="compositionally biased region" description="Polar residues" evidence="1">
    <location>
        <begin position="162"/>
        <end position="175"/>
    </location>
</feature>
<proteinExistence type="predicted"/>
<sequence>MSQPTVIHPAQQPPPQPPPSQTTAQHGPPATPPQQQQPQMSRASPQLMQHLQQHHQQIQLQLQQQQQQQLQHQLQQQQQQQQHQQHMQSQQIQPQQIVMHTTYVNQAGTPTRQAPPRLLNSGLTSTGGGVALVRAAARPVRPRRPAMRSPMTTPPLVPQRLLNPQHQQAAVSNAI</sequence>
<reference evidence="2" key="1">
    <citation type="journal article" date="2013" name="BMC Genomics">
        <title>Unscrambling butterfly oogenesis.</title>
        <authorList>
            <person name="Carter J.M."/>
            <person name="Baker S.C."/>
            <person name="Pink R."/>
            <person name="Carter D.R."/>
            <person name="Collins A."/>
            <person name="Tomlin J."/>
            <person name="Gibbs M."/>
            <person name="Breuker C.J."/>
        </authorList>
    </citation>
    <scope>NUCLEOTIDE SEQUENCE</scope>
    <source>
        <tissue evidence="2">Ovary</tissue>
    </source>
</reference>
<feature type="non-terminal residue" evidence="2">
    <location>
        <position position="175"/>
    </location>
</feature>
<feature type="region of interest" description="Disordered" evidence="1">
    <location>
        <begin position="138"/>
        <end position="175"/>
    </location>
</feature>
<name>S4NIF9_9NEOP</name>